<gene>
    <name evidence="1" type="ordered locus">RAM_45080</name>
</gene>
<reference evidence="1 2" key="1">
    <citation type="journal article" date="2011" name="J. Bacteriol.">
        <title>Whole genome sequence of the rifamycin B-producing strain Amycolatopsis mediterranei S699.</title>
        <authorList>
            <person name="Verma M."/>
            <person name="Kaur J."/>
            <person name="Kumar M."/>
            <person name="Kumari K."/>
            <person name="Saxena A."/>
            <person name="Anand S."/>
            <person name="Nigam A."/>
            <person name="Ravi V."/>
            <person name="Raghuvanshi S."/>
            <person name="Khurana P."/>
            <person name="Tyagi A.K."/>
            <person name="Khurana J.P."/>
            <person name="Lal R."/>
        </authorList>
    </citation>
    <scope>NUCLEOTIDE SEQUENCE [LARGE SCALE GENOMIC DNA]</scope>
    <source>
        <strain evidence="1 2">S699</strain>
    </source>
</reference>
<sequence>MRDSEIILRSLALARNLEKYSGSMVSFVNRFCLEAQLFSPGQAEEASADFKEFLEITSRLPEDTFKRSGKFSGVLFEGFFSAWVRQEKTATPDKLAKAVLSVKDGQPFADTLQEGSTKTVNVSRRIQLAEKALTSR</sequence>
<evidence type="ECO:0000313" key="2">
    <source>
        <dbReference type="Proteomes" id="UP000006138"/>
    </source>
</evidence>
<dbReference type="AlphaFoldDB" id="A0A9R0P6Z0"/>
<name>A0A9R0P6Z0_AMYMS</name>
<accession>A0A9R0P6Z0</accession>
<keyword evidence="2" id="KW-1185">Reference proteome</keyword>
<proteinExistence type="predicted"/>
<evidence type="ECO:0000313" key="1">
    <source>
        <dbReference type="EMBL" id="AEK47483.1"/>
    </source>
</evidence>
<organism evidence="1 2">
    <name type="scientific">Amycolatopsis mediterranei (strain S699)</name>
    <name type="common">Nocardia mediterranei</name>
    <dbReference type="NCBI Taxonomy" id="713604"/>
    <lineage>
        <taxon>Bacteria</taxon>
        <taxon>Bacillati</taxon>
        <taxon>Actinomycetota</taxon>
        <taxon>Actinomycetes</taxon>
        <taxon>Pseudonocardiales</taxon>
        <taxon>Pseudonocardiaceae</taxon>
        <taxon>Amycolatopsis</taxon>
    </lineage>
</organism>
<protein>
    <submittedName>
        <fullName evidence="1">Uncharacterized protein</fullName>
    </submittedName>
</protein>
<dbReference type="KEGG" id="amn:RAM_45080"/>
<dbReference type="EMBL" id="CP002896">
    <property type="protein sequence ID" value="AEK47483.1"/>
    <property type="molecule type" value="Genomic_DNA"/>
</dbReference>
<dbReference type="Proteomes" id="UP000006138">
    <property type="component" value="Chromosome"/>
</dbReference>